<dbReference type="InterPro" id="IPR022742">
    <property type="entry name" value="Hydrolase_4"/>
</dbReference>
<proteinExistence type="predicted"/>
<dbReference type="Proteomes" id="UP000262177">
    <property type="component" value="Chromosome"/>
</dbReference>
<dbReference type="PANTHER" id="PTHR11614">
    <property type="entry name" value="PHOSPHOLIPASE-RELATED"/>
    <property type="match status" value="1"/>
</dbReference>
<organism evidence="2 3">
    <name type="scientific">Bifidobacterium bifidum LMG 13195</name>
    <dbReference type="NCBI Taxonomy" id="1207542"/>
    <lineage>
        <taxon>Bacteria</taxon>
        <taxon>Bacillati</taxon>
        <taxon>Actinomycetota</taxon>
        <taxon>Actinomycetes</taxon>
        <taxon>Bifidobacteriales</taxon>
        <taxon>Bifidobacteriaceae</taxon>
        <taxon>Bifidobacterium</taxon>
    </lineage>
</organism>
<name>A0A286TDU5_BIFBI</name>
<dbReference type="SUPFAM" id="SSF53474">
    <property type="entry name" value="alpha/beta-Hydrolases"/>
    <property type="match status" value="1"/>
</dbReference>
<dbReference type="AlphaFoldDB" id="A0A286TDU5"/>
<dbReference type="InterPro" id="IPR051044">
    <property type="entry name" value="MAG_DAG_Lipase"/>
</dbReference>
<protein>
    <recommendedName>
        <fullName evidence="1">Serine aminopeptidase S33 domain-containing protein</fullName>
    </recommendedName>
</protein>
<evidence type="ECO:0000259" key="1">
    <source>
        <dbReference type="Pfam" id="PF12146"/>
    </source>
</evidence>
<evidence type="ECO:0000313" key="3">
    <source>
        <dbReference type="Proteomes" id="UP000262177"/>
    </source>
</evidence>
<evidence type="ECO:0000313" key="2">
    <source>
        <dbReference type="EMBL" id="BBA48095.1"/>
    </source>
</evidence>
<gene>
    <name evidence="2" type="ORF">BBJK_01588</name>
</gene>
<dbReference type="Gene3D" id="3.40.50.1820">
    <property type="entry name" value="alpha/beta hydrolase"/>
    <property type="match status" value="1"/>
</dbReference>
<reference evidence="2 3" key="1">
    <citation type="journal article" date="2017" name="Biosci. Biotechnol. Biochem.">
        <title>Identification and characterization of a sulfoglycosidase from Bifidobacterium bifidum implicated in mucin glycan utilization.</title>
        <authorList>
            <person name="Katoh T."/>
            <person name="Maeshibu T."/>
            <person name="Kikkawa K."/>
            <person name="Gotoh A."/>
            <person name="Tomabechi Y."/>
            <person name="Nakamura M."/>
            <person name="Liao W.-H."/>
            <person name="Yamaguchi M."/>
            <person name="Ashida H."/>
            <person name="Yamamoto K."/>
            <person name="Katayama T."/>
        </authorList>
    </citation>
    <scope>NUCLEOTIDE SEQUENCE [LARGE SCALE GENOMIC DNA]</scope>
    <source>
        <strain evidence="2 3">JCM 7004</strain>
    </source>
</reference>
<dbReference type="Pfam" id="PF12146">
    <property type="entry name" value="Hydrolase_4"/>
    <property type="match status" value="1"/>
</dbReference>
<dbReference type="InterPro" id="IPR029058">
    <property type="entry name" value="AB_hydrolase_fold"/>
</dbReference>
<feature type="domain" description="Serine aminopeptidase S33" evidence="1">
    <location>
        <begin position="75"/>
        <end position="328"/>
    </location>
</feature>
<dbReference type="EMBL" id="AP018131">
    <property type="protein sequence ID" value="BBA48095.1"/>
    <property type="molecule type" value="Genomic_DNA"/>
</dbReference>
<accession>A0A286TDU5</accession>
<sequence length="354" mass="39541">MEAMQVKLIDENRYADEMRETVLPALATCRSEGWMAPADDDGLPPLQRAGKLHYVCYDAAKFDRLGEDGAAATFRGAVVISHGFTEFAAKYAEMVWYFLLAGYSVCVFEHRGHGYSARDVDNSSLVWIDDWQRYVADLAKFAETVGKDYADGRPLNLYCHSMGGGIGASVLETHPTLFDKAVLSCPMIAPVTGMPNWLASVLAGAMCRLGLGRHMVFGQSEFTPELDMADYEGASEARVRWFQQQRIDDPHQRTYAATFAWVRQALRLSRAVQRPEACDNVETPVLLFQAGRDVWVLNEPQNRFAQEVNSDGGNVRVVRIENSLHEIFSMPNAVLGPYLERILGFFGSSEMPTF</sequence>